<dbReference type="InterPro" id="IPR004365">
    <property type="entry name" value="NA-bd_OB_tRNA"/>
</dbReference>
<dbReference type="Pfam" id="PF01336">
    <property type="entry name" value="tRNA_anti-codon"/>
    <property type="match status" value="1"/>
</dbReference>
<dbReference type="Pfam" id="PF00152">
    <property type="entry name" value="tRNA-synt_2"/>
    <property type="match status" value="1"/>
</dbReference>
<evidence type="ECO:0000259" key="7">
    <source>
        <dbReference type="PROSITE" id="PS50862"/>
    </source>
</evidence>
<dbReference type="Gene3D" id="2.40.50.140">
    <property type="entry name" value="Nucleic acid-binding proteins"/>
    <property type="match status" value="1"/>
</dbReference>
<dbReference type="InterPro" id="IPR012340">
    <property type="entry name" value="NA-bd_OB-fold"/>
</dbReference>
<evidence type="ECO:0000256" key="5">
    <source>
        <dbReference type="ARBA" id="ARBA00030563"/>
    </source>
</evidence>
<dbReference type="PROSITE" id="PS50862">
    <property type="entry name" value="AA_TRNA_LIGASE_II"/>
    <property type="match status" value="1"/>
</dbReference>
<dbReference type="CDD" id="cd04322">
    <property type="entry name" value="LysRS_N"/>
    <property type="match status" value="1"/>
</dbReference>
<keyword evidence="3" id="KW-0067">ATP-binding</keyword>
<feature type="compositionally biased region" description="Basic and acidic residues" evidence="6">
    <location>
        <begin position="570"/>
        <end position="602"/>
    </location>
</feature>
<evidence type="ECO:0000256" key="2">
    <source>
        <dbReference type="ARBA" id="ARBA00022741"/>
    </source>
</evidence>
<feature type="region of interest" description="Disordered" evidence="6">
    <location>
        <begin position="564"/>
        <end position="609"/>
    </location>
</feature>
<evidence type="ECO:0000313" key="9">
    <source>
        <dbReference type="Proteomes" id="UP001451303"/>
    </source>
</evidence>
<dbReference type="InterPro" id="IPR006195">
    <property type="entry name" value="aa-tRNA-synth_II"/>
</dbReference>
<dbReference type="PANTHER" id="PTHR42918:SF5">
    <property type="entry name" value="LYSINE--TRNA LIGASE, MITOCHONDRIAL"/>
    <property type="match status" value="1"/>
</dbReference>
<dbReference type="Gene3D" id="3.30.930.10">
    <property type="entry name" value="Bira Bifunctional Protein, Domain 2"/>
    <property type="match status" value="1"/>
</dbReference>
<name>A0ABR3DSV6_NEUIN</name>
<organism evidence="8 9">
    <name type="scientific">Neurospora intermedia</name>
    <dbReference type="NCBI Taxonomy" id="5142"/>
    <lineage>
        <taxon>Eukaryota</taxon>
        <taxon>Fungi</taxon>
        <taxon>Dikarya</taxon>
        <taxon>Ascomycota</taxon>
        <taxon>Pezizomycotina</taxon>
        <taxon>Sordariomycetes</taxon>
        <taxon>Sordariomycetidae</taxon>
        <taxon>Sordariales</taxon>
        <taxon>Sordariaceae</taxon>
        <taxon>Neurospora</taxon>
    </lineage>
</organism>
<evidence type="ECO:0000256" key="1">
    <source>
        <dbReference type="ARBA" id="ARBA00022598"/>
    </source>
</evidence>
<evidence type="ECO:0000256" key="3">
    <source>
        <dbReference type="ARBA" id="ARBA00022840"/>
    </source>
</evidence>
<comment type="caution">
    <text evidence="8">The sequence shown here is derived from an EMBL/GenBank/DDBJ whole genome shotgun (WGS) entry which is preliminary data.</text>
</comment>
<accession>A0ABR3DSV6</accession>
<evidence type="ECO:0000313" key="8">
    <source>
        <dbReference type="EMBL" id="KAL0474933.1"/>
    </source>
</evidence>
<dbReference type="InterPro" id="IPR004364">
    <property type="entry name" value="Aa-tRNA-synt_II"/>
</dbReference>
<dbReference type="PANTHER" id="PTHR42918">
    <property type="entry name" value="LYSYL-TRNA SYNTHETASE"/>
    <property type="match status" value="1"/>
</dbReference>
<proteinExistence type="predicted"/>
<protein>
    <recommendedName>
        <fullName evidence="5">Lysyl-tRNA synthetase</fullName>
    </recommendedName>
</protein>
<dbReference type="SUPFAM" id="SSF55681">
    <property type="entry name" value="Class II aaRS and biotin synthetases"/>
    <property type="match status" value="1"/>
</dbReference>
<keyword evidence="2" id="KW-0547">Nucleotide-binding</keyword>
<dbReference type="SUPFAM" id="SSF50249">
    <property type="entry name" value="Nucleic acid-binding proteins"/>
    <property type="match status" value="1"/>
</dbReference>
<feature type="domain" description="Aminoacyl-transfer RNA synthetases class-II family profile" evidence="7">
    <location>
        <begin position="207"/>
        <end position="560"/>
    </location>
</feature>
<dbReference type="EMBL" id="JAVLET010000001">
    <property type="protein sequence ID" value="KAL0474933.1"/>
    <property type="molecule type" value="Genomic_DNA"/>
</dbReference>
<evidence type="ECO:0000256" key="4">
    <source>
        <dbReference type="ARBA" id="ARBA00023146"/>
    </source>
</evidence>
<keyword evidence="1" id="KW-0436">Ligase</keyword>
<dbReference type="PRINTS" id="PR00982">
    <property type="entry name" value="TRNASYNTHLYS"/>
</dbReference>
<keyword evidence="4" id="KW-0030">Aminoacyl-tRNA synthetase</keyword>
<dbReference type="InterPro" id="IPR045864">
    <property type="entry name" value="aa-tRNA-synth_II/BPL/LPL"/>
</dbReference>
<dbReference type="InterPro" id="IPR018149">
    <property type="entry name" value="Lys-tRNA-synth_II_C"/>
</dbReference>
<dbReference type="InterPro" id="IPR044136">
    <property type="entry name" value="Lys-tRNA-ligase_II_N"/>
</dbReference>
<sequence length="609" mass="68608">MTILIEATMNSSTPCLQFLRPYAWKWTPVGARNTAYLRFYHLARQHELIQSNALKYPRIRHEGGAPMRIPIFREKFKDVEMGKHADEEVIIHGRVQSVRRAGNKLMFLDLKGEFEHVQGLCNFNKLQVTGVELGEFKALAKLLNRGDIVSITGRATKTPTGELSIEATRLPELLTPALAPLPFKLEDEEVRIQHRHIDMLVNRKTIDALRLRSHLIKYLRDFFHERGFLEFQTPILAENASGATARPFTVTASETSVNKNLAMRIAPELWLKRLVVGGVDKVFELGPAFRNEGIDQTHNPEFTMCEFYNAYANLDDLITLTEELICGAASHCRDLIATKLDSLPTIDMSQYQRPFQQLEFIPALESALGFKLPNLSASSSREDLLALLKQHKIEVPGLNKPDITLAKLLDNLASEFLEPYSLTKPLFITHHPVCMSPLSKSFVCPKTGQHVSARTELFINGKELANMYEEENDPASQRQKFVDQLNAAKREASLAPGVYNDEGESAMEVDESYVQALESGLPPTGGWGCGIERMVMLFSGTKRISDCLSFGNLRHVTNVPGAVRTGEDEEKAREMMDEVEKKGARERKREKGKEKEKEKEVMDISDGEA</sequence>
<reference evidence="8 9" key="1">
    <citation type="submission" date="2023-09" db="EMBL/GenBank/DDBJ databases">
        <title>Multi-omics analysis of a traditional fermented food reveals byproduct-associated fungal strains for waste-to-food upcycling.</title>
        <authorList>
            <consortium name="Lawrence Berkeley National Laboratory"/>
            <person name="Rekdal V.M."/>
            <person name="Villalobos-Escobedo J.M."/>
            <person name="Rodriguez-Valeron N."/>
            <person name="Garcia M.O."/>
            <person name="Vasquez D.P."/>
            <person name="Damayanti I."/>
            <person name="Sorensen P.M."/>
            <person name="Baidoo E.E."/>
            <person name="De Carvalho A.C."/>
            <person name="Riley R."/>
            <person name="Lipzen A."/>
            <person name="He G."/>
            <person name="Yan M."/>
            <person name="Haridas S."/>
            <person name="Daum C."/>
            <person name="Yoshinaga Y."/>
            <person name="Ng V."/>
            <person name="Grigoriev I.V."/>
            <person name="Munk R."/>
            <person name="Nuraida L."/>
            <person name="Wijaya C.H."/>
            <person name="Morales P.-C."/>
            <person name="Keasling J.D."/>
        </authorList>
    </citation>
    <scope>NUCLEOTIDE SEQUENCE [LARGE SCALE GENOMIC DNA]</scope>
    <source>
        <strain evidence="8 9">FGSC 2613</strain>
    </source>
</reference>
<gene>
    <name evidence="8" type="ORF">QR685DRAFT_511234</name>
</gene>
<keyword evidence="9" id="KW-1185">Reference proteome</keyword>
<dbReference type="Proteomes" id="UP001451303">
    <property type="component" value="Unassembled WGS sequence"/>
</dbReference>
<evidence type="ECO:0000256" key="6">
    <source>
        <dbReference type="SAM" id="MobiDB-lite"/>
    </source>
</evidence>